<evidence type="ECO:0000259" key="9">
    <source>
        <dbReference type="PROSITE" id="PS51695"/>
    </source>
</evidence>
<comment type="caution">
    <text evidence="10">The sequence shown here is derived from an EMBL/GenBank/DDBJ whole genome shotgun (WGS) entry which is preliminary data.</text>
</comment>
<evidence type="ECO:0000256" key="8">
    <source>
        <dbReference type="SAM" id="SignalP"/>
    </source>
</evidence>
<keyword evidence="2 10" id="KW-0645">Protease</keyword>
<keyword evidence="3" id="KW-0479">Metal-binding</keyword>
<dbReference type="Gene3D" id="3.40.50.200">
    <property type="entry name" value="Peptidase S8/S53 domain"/>
    <property type="match status" value="1"/>
</dbReference>
<dbReference type="Proteomes" id="UP000559182">
    <property type="component" value="Unassembled WGS sequence"/>
</dbReference>
<dbReference type="PROSITE" id="PS51695">
    <property type="entry name" value="SEDOLISIN"/>
    <property type="match status" value="1"/>
</dbReference>
<dbReference type="InterPro" id="IPR050819">
    <property type="entry name" value="Tripeptidyl-peptidase_I"/>
</dbReference>
<feature type="domain" description="Peptidase S53" evidence="9">
    <location>
        <begin position="250"/>
        <end position="653"/>
    </location>
</feature>
<dbReference type="CDD" id="cd04056">
    <property type="entry name" value="Peptidases_S53"/>
    <property type="match status" value="1"/>
</dbReference>
<dbReference type="InterPro" id="IPR036852">
    <property type="entry name" value="Peptidase_S8/S53_dom_sf"/>
</dbReference>
<gene>
    <name evidence="10" type="ORF">FHU39_000284</name>
</gene>
<dbReference type="InterPro" id="IPR030400">
    <property type="entry name" value="Sedolisin_dom"/>
</dbReference>
<dbReference type="CDD" id="cd11377">
    <property type="entry name" value="Pro-peptidase_S53"/>
    <property type="match status" value="1"/>
</dbReference>
<reference evidence="10 11" key="1">
    <citation type="submission" date="2020-08" db="EMBL/GenBank/DDBJ databases">
        <title>Sequencing the genomes of 1000 actinobacteria strains.</title>
        <authorList>
            <person name="Klenk H.-P."/>
        </authorList>
    </citation>
    <scope>NUCLEOTIDE SEQUENCE [LARGE SCALE GENOMIC DNA]</scope>
    <source>
        <strain evidence="10 11">DSM 105369</strain>
    </source>
</reference>
<keyword evidence="6" id="KW-0106">Calcium</keyword>
<name>A0A839MXY5_9MICO</name>
<dbReference type="PANTHER" id="PTHR14218">
    <property type="entry name" value="PROTEASE S8 TRIPEPTIDYL PEPTIDASE I CLN2"/>
    <property type="match status" value="1"/>
</dbReference>
<evidence type="ECO:0000256" key="5">
    <source>
        <dbReference type="ARBA" id="ARBA00022825"/>
    </source>
</evidence>
<dbReference type="PROSITE" id="PS00138">
    <property type="entry name" value="SUBTILASE_SER"/>
    <property type="match status" value="1"/>
</dbReference>
<keyword evidence="7" id="KW-0865">Zymogen</keyword>
<feature type="chain" id="PRO_5032728962" evidence="8">
    <location>
        <begin position="25"/>
        <end position="653"/>
    </location>
</feature>
<keyword evidence="5" id="KW-0720">Serine protease</keyword>
<accession>A0A839MXY5</accession>
<dbReference type="InterPro" id="IPR015366">
    <property type="entry name" value="S53_propep"/>
</dbReference>
<dbReference type="SMART" id="SM00944">
    <property type="entry name" value="Pro-kuma_activ"/>
    <property type="match status" value="1"/>
</dbReference>
<dbReference type="PANTHER" id="PTHR14218:SF15">
    <property type="entry name" value="TRIPEPTIDYL-PEPTIDASE 1"/>
    <property type="match status" value="1"/>
</dbReference>
<dbReference type="Pfam" id="PF09286">
    <property type="entry name" value="Pro-kuma_activ"/>
    <property type="match status" value="1"/>
</dbReference>
<evidence type="ECO:0000256" key="4">
    <source>
        <dbReference type="ARBA" id="ARBA00022801"/>
    </source>
</evidence>
<keyword evidence="11" id="KW-1185">Reference proteome</keyword>
<evidence type="ECO:0000256" key="7">
    <source>
        <dbReference type="ARBA" id="ARBA00023145"/>
    </source>
</evidence>
<proteinExistence type="predicted"/>
<dbReference type="RefSeq" id="WP_183318292.1">
    <property type="nucleotide sequence ID" value="NZ_JACHVQ010000001.1"/>
</dbReference>
<dbReference type="GO" id="GO:0008240">
    <property type="term" value="F:tripeptidyl-peptidase activity"/>
    <property type="evidence" value="ECO:0007669"/>
    <property type="project" value="TreeGrafter"/>
</dbReference>
<comment type="cofactor">
    <cofactor evidence="1">
        <name>Ca(2+)</name>
        <dbReference type="ChEBI" id="CHEBI:29108"/>
    </cofactor>
</comment>
<evidence type="ECO:0000256" key="6">
    <source>
        <dbReference type="ARBA" id="ARBA00022837"/>
    </source>
</evidence>
<evidence type="ECO:0000313" key="10">
    <source>
        <dbReference type="EMBL" id="MBB2890300.1"/>
    </source>
</evidence>
<keyword evidence="8" id="KW-0732">Signal</keyword>
<evidence type="ECO:0000256" key="1">
    <source>
        <dbReference type="ARBA" id="ARBA00001913"/>
    </source>
</evidence>
<dbReference type="InterPro" id="IPR023828">
    <property type="entry name" value="Peptidase_S8_Ser-AS"/>
</dbReference>
<dbReference type="EMBL" id="JACHVQ010000001">
    <property type="protein sequence ID" value="MBB2890300.1"/>
    <property type="molecule type" value="Genomic_DNA"/>
</dbReference>
<dbReference type="GO" id="GO:0006508">
    <property type="term" value="P:proteolysis"/>
    <property type="evidence" value="ECO:0007669"/>
    <property type="project" value="UniProtKB-KW"/>
</dbReference>
<evidence type="ECO:0000256" key="3">
    <source>
        <dbReference type="ARBA" id="ARBA00022723"/>
    </source>
</evidence>
<dbReference type="AlphaFoldDB" id="A0A839MXY5"/>
<evidence type="ECO:0000313" key="11">
    <source>
        <dbReference type="Proteomes" id="UP000559182"/>
    </source>
</evidence>
<protein>
    <submittedName>
        <fullName evidence="10">Subtilase family serine protease</fullName>
    </submittedName>
</protein>
<dbReference type="GO" id="GO:0004252">
    <property type="term" value="F:serine-type endopeptidase activity"/>
    <property type="evidence" value="ECO:0007669"/>
    <property type="project" value="InterPro"/>
</dbReference>
<keyword evidence="4" id="KW-0378">Hydrolase</keyword>
<dbReference type="SUPFAM" id="SSF54897">
    <property type="entry name" value="Protease propeptides/inhibitors"/>
    <property type="match status" value="1"/>
</dbReference>
<evidence type="ECO:0000256" key="2">
    <source>
        <dbReference type="ARBA" id="ARBA00022670"/>
    </source>
</evidence>
<dbReference type="GO" id="GO:0046872">
    <property type="term" value="F:metal ion binding"/>
    <property type="evidence" value="ECO:0007669"/>
    <property type="project" value="UniProtKB-KW"/>
</dbReference>
<sequence length="653" mass="68358">MRTQIALLGAVTLAAGAIGSPALAAASHSDSGRKVVAHAVQDPGRSLGAAAARQTTSFIVTFKLRDEAGAAGFVRAVSDPHSALHGHYLSAAQFTRRYAASTTDVAKALQWLRSQGLKPGAVSSSRSYVEVTGTVAAVNKAFGTTMRSYTAGGRTFTAPAKAVTVPSSVGVISGVIGLDHSRQLHTTNVRTNETTASRKNVRSLAALGAKPNAKSGASDACSSYYGQYHLPSIPKAKTPLKGVQAGSLCGYTPQQMQAARGITKVQNTGKGMKVGITLWCNDPRIKDDTNTWAKDLGYQQLRKNQLQVLLPAGGFDSTYCDDLASGGVNEEQALDVQSIHGAAPDAKIVYSAASRPFDDALLVSLHALVDGNKVDVITNSWGGGEVDDPASNDAYSAVFMQAAAQGISVLFSSGDYGDNTLGNQQENPPSADYPAANPWITAVGGTSLATGNAKGSKVLWEQAWNTSRSIQANDAWGAWTYRYGGGGGVSQVHEEPYYQQGVVPTRFTGVDPHRAYPDLAGAGDPYTGYLIGYHDPDTGNFTLGKIGGTSWSSPWTAGTVALTGKRVGFLNPIIYSKGHAGLTDVKGNQFKHGFEVKATMLTSSGSLVSVLTTVGVNSQQVQDQTLTSEKGYDNLTGLGVPTSTKAFVKALRK</sequence>
<organism evidence="10 11">
    <name type="scientific">Flexivirga oryzae</name>
    <dbReference type="NCBI Taxonomy" id="1794944"/>
    <lineage>
        <taxon>Bacteria</taxon>
        <taxon>Bacillati</taxon>
        <taxon>Actinomycetota</taxon>
        <taxon>Actinomycetes</taxon>
        <taxon>Micrococcales</taxon>
        <taxon>Dermacoccaceae</taxon>
        <taxon>Flexivirga</taxon>
    </lineage>
</organism>
<feature type="signal peptide" evidence="8">
    <location>
        <begin position="1"/>
        <end position="24"/>
    </location>
</feature>
<dbReference type="SUPFAM" id="SSF52743">
    <property type="entry name" value="Subtilisin-like"/>
    <property type="match status" value="1"/>
</dbReference>